<reference evidence="1" key="1">
    <citation type="submission" date="2014-09" db="EMBL/GenBank/DDBJ databases">
        <authorList>
            <person name="Magalhaes I.L.F."/>
            <person name="Oliveira U."/>
            <person name="Santos F.R."/>
            <person name="Vidigal T.H.D.A."/>
            <person name="Brescovit A.D."/>
            <person name="Santos A.J."/>
        </authorList>
    </citation>
    <scope>NUCLEOTIDE SEQUENCE</scope>
    <source>
        <tissue evidence="1">Shoot tissue taken approximately 20 cm above the soil surface</tissue>
    </source>
</reference>
<protein>
    <submittedName>
        <fullName evidence="1">Uncharacterized protein</fullName>
    </submittedName>
</protein>
<name>A0A0A9C1G6_ARUDO</name>
<organism evidence="1">
    <name type="scientific">Arundo donax</name>
    <name type="common">Giant reed</name>
    <name type="synonym">Donax arundinaceus</name>
    <dbReference type="NCBI Taxonomy" id="35708"/>
    <lineage>
        <taxon>Eukaryota</taxon>
        <taxon>Viridiplantae</taxon>
        <taxon>Streptophyta</taxon>
        <taxon>Embryophyta</taxon>
        <taxon>Tracheophyta</taxon>
        <taxon>Spermatophyta</taxon>
        <taxon>Magnoliopsida</taxon>
        <taxon>Liliopsida</taxon>
        <taxon>Poales</taxon>
        <taxon>Poaceae</taxon>
        <taxon>PACMAD clade</taxon>
        <taxon>Arundinoideae</taxon>
        <taxon>Arundineae</taxon>
        <taxon>Arundo</taxon>
    </lineage>
</organism>
<sequence length="41" mass="4691">MQLKNSIQVELSDIHQALCIFCERKIEEPEMGAEVMQSKAL</sequence>
<proteinExistence type="predicted"/>
<reference evidence="1" key="2">
    <citation type="journal article" date="2015" name="Data Brief">
        <title>Shoot transcriptome of the giant reed, Arundo donax.</title>
        <authorList>
            <person name="Barrero R.A."/>
            <person name="Guerrero F.D."/>
            <person name="Moolhuijzen P."/>
            <person name="Goolsby J.A."/>
            <person name="Tidwell J."/>
            <person name="Bellgard S.E."/>
            <person name="Bellgard M.I."/>
        </authorList>
    </citation>
    <scope>NUCLEOTIDE SEQUENCE</scope>
    <source>
        <tissue evidence="1">Shoot tissue taken approximately 20 cm above the soil surface</tissue>
    </source>
</reference>
<evidence type="ECO:0000313" key="1">
    <source>
        <dbReference type="EMBL" id="JAD67235.1"/>
    </source>
</evidence>
<dbReference type="AlphaFoldDB" id="A0A0A9C1G6"/>
<dbReference type="EMBL" id="GBRH01230660">
    <property type="protein sequence ID" value="JAD67235.1"/>
    <property type="molecule type" value="Transcribed_RNA"/>
</dbReference>
<accession>A0A0A9C1G6</accession>